<evidence type="ECO:0000313" key="14">
    <source>
        <dbReference type="EMBL" id="PZE15626.1"/>
    </source>
</evidence>
<keyword evidence="4 12" id="KW-0347">Helicase</keyword>
<accession>A0A2W1NBY8</accession>
<dbReference type="RefSeq" id="WP_111064727.1">
    <property type="nucleotide sequence ID" value="NZ_JBHUCU010000033.1"/>
</dbReference>
<dbReference type="GO" id="GO:0003677">
    <property type="term" value="F:DNA binding"/>
    <property type="evidence" value="ECO:0007669"/>
    <property type="project" value="UniProtKB-KW"/>
</dbReference>
<evidence type="ECO:0000256" key="1">
    <source>
        <dbReference type="ARBA" id="ARBA00009922"/>
    </source>
</evidence>
<dbReference type="PANTHER" id="PTHR11070">
    <property type="entry name" value="UVRD / RECB / PCRA DNA HELICASE FAMILY MEMBER"/>
    <property type="match status" value="1"/>
</dbReference>
<dbReference type="PROSITE" id="PS51198">
    <property type="entry name" value="UVRD_HELICASE_ATP_BIND"/>
    <property type="match status" value="1"/>
</dbReference>
<dbReference type="AlphaFoldDB" id="A0A2W1NBY8"/>
<dbReference type="SUPFAM" id="SSF52540">
    <property type="entry name" value="P-loop containing nucleoside triphosphate hydrolases"/>
    <property type="match status" value="1"/>
</dbReference>
<feature type="binding site" evidence="12">
    <location>
        <begin position="32"/>
        <end position="39"/>
    </location>
    <ligand>
        <name>ATP</name>
        <dbReference type="ChEBI" id="CHEBI:30616"/>
    </ligand>
</feature>
<evidence type="ECO:0000256" key="10">
    <source>
        <dbReference type="ARBA" id="ARBA00034923"/>
    </source>
</evidence>
<name>A0A2W1NBY8_9FLAO</name>
<dbReference type="GO" id="GO:0016887">
    <property type="term" value="F:ATP hydrolysis activity"/>
    <property type="evidence" value="ECO:0007669"/>
    <property type="project" value="RHEA"/>
</dbReference>
<keyword evidence="6" id="KW-0238">DNA-binding</keyword>
<dbReference type="InterPro" id="IPR027417">
    <property type="entry name" value="P-loop_NTPase"/>
</dbReference>
<proteinExistence type="inferred from homology"/>
<dbReference type="InterPro" id="IPR014016">
    <property type="entry name" value="UvrD-like_ATP-bd"/>
</dbReference>
<dbReference type="Gene3D" id="3.40.50.300">
    <property type="entry name" value="P-loop containing nucleotide triphosphate hydrolases"/>
    <property type="match status" value="3"/>
</dbReference>
<evidence type="ECO:0000256" key="4">
    <source>
        <dbReference type="ARBA" id="ARBA00022806"/>
    </source>
</evidence>
<evidence type="ECO:0000256" key="3">
    <source>
        <dbReference type="ARBA" id="ARBA00022801"/>
    </source>
</evidence>
<dbReference type="GO" id="GO:0000725">
    <property type="term" value="P:recombinational repair"/>
    <property type="evidence" value="ECO:0007669"/>
    <property type="project" value="TreeGrafter"/>
</dbReference>
<comment type="similarity">
    <text evidence="1">Belongs to the helicase family. UvrD subfamily.</text>
</comment>
<keyword evidence="15" id="KW-1185">Reference proteome</keyword>
<dbReference type="OrthoDB" id="1100019at2"/>
<sequence>MNKKFFEDLSLIKNDPNQKKAFDSKGNTVVIAGPGSGKTRVLTLKAVKLCKTDIVAPSGLACISYSRETVRELKKRLSEYNYKPKKSDFIGTMHGFSIINILEPFAKLYPQYNIPIPLKIASNEIEEKIFISVLSELNITDDSLKLVDLNRQRSLSITGNSKVQLELFDLESQAEVIYNRKLNEVGCVDFISIINIATQMITEQEYVKNTLEAKFSWLLIDEYQDLGKPLHEMVLELQSQTSIKVFAVGDMNQSIYGFSGAYPDFLNELNGISNFESITLTSNYRSNQGIINGSLDSLQLPPPRLNYLAKQRLDETADFKFITCESDMDEQYEVVVNKIIPKLIAKGITLNEIGIIVGSGREVAGMAYILKENRIPFYIAKWGFTNSDIVQWLQDCAQWCINPKSQSFNVIFSFWKRLLSIHNNSQLLSEQIIVRSELYEVLNESKSLITLSDWLTNIYDKLFLNEILLESESYPEEISNLALLLKEATLANLKGVKLTRFATLGTPDNEITVTTRHSAKGLEFEVVILLGLEEGRFPFYNIKEGSKEMEEAHRLCYVCVSRAKRECIMLRSKKHTFTGQWGPYTRSFNASRFWNILTENFGNTSNTIEAKKY</sequence>
<dbReference type="Pfam" id="PF00580">
    <property type="entry name" value="UvrD-helicase"/>
    <property type="match status" value="1"/>
</dbReference>
<feature type="domain" description="UvrD-like helicase ATP-binding" evidence="13">
    <location>
        <begin position="11"/>
        <end position="287"/>
    </location>
</feature>
<keyword evidence="2 12" id="KW-0547">Nucleotide-binding</keyword>
<evidence type="ECO:0000256" key="12">
    <source>
        <dbReference type="PROSITE-ProRule" id="PRU00560"/>
    </source>
</evidence>
<dbReference type="InterPro" id="IPR000212">
    <property type="entry name" value="DNA_helicase_UvrD/REP"/>
</dbReference>
<evidence type="ECO:0000256" key="8">
    <source>
        <dbReference type="ARBA" id="ARBA00034617"/>
    </source>
</evidence>
<keyword evidence="7" id="KW-0413">Isomerase</keyword>
<evidence type="ECO:0000256" key="7">
    <source>
        <dbReference type="ARBA" id="ARBA00023235"/>
    </source>
</evidence>
<dbReference type="GO" id="GO:0005524">
    <property type="term" value="F:ATP binding"/>
    <property type="evidence" value="ECO:0007669"/>
    <property type="project" value="UniProtKB-UniRule"/>
</dbReference>
<comment type="caution">
    <text evidence="14">The sequence shown here is derived from an EMBL/GenBank/DDBJ whole genome shotgun (WGS) entry which is preliminary data.</text>
</comment>
<comment type="catalytic activity">
    <reaction evidence="8">
        <text>Couples ATP hydrolysis with the unwinding of duplex DNA by translocating in the 3'-5' direction.</text>
        <dbReference type="EC" id="5.6.2.4"/>
    </reaction>
</comment>
<evidence type="ECO:0000256" key="6">
    <source>
        <dbReference type="ARBA" id="ARBA00023125"/>
    </source>
</evidence>
<organism evidence="14 15">
    <name type="scientific">Putridiphycobacter roseus</name>
    <dbReference type="NCBI Taxonomy" id="2219161"/>
    <lineage>
        <taxon>Bacteria</taxon>
        <taxon>Pseudomonadati</taxon>
        <taxon>Bacteroidota</taxon>
        <taxon>Flavobacteriia</taxon>
        <taxon>Flavobacteriales</taxon>
        <taxon>Crocinitomicaceae</taxon>
        <taxon>Putridiphycobacter</taxon>
    </lineage>
</organism>
<dbReference type="Pfam" id="PF13361">
    <property type="entry name" value="UvrD_C"/>
    <property type="match status" value="1"/>
</dbReference>
<evidence type="ECO:0000256" key="11">
    <source>
        <dbReference type="ARBA" id="ARBA00048988"/>
    </source>
</evidence>
<evidence type="ECO:0000259" key="13">
    <source>
        <dbReference type="PROSITE" id="PS51198"/>
    </source>
</evidence>
<protein>
    <recommendedName>
        <fullName evidence="9">DNA 3'-5' helicase</fullName>
        <ecNumber evidence="9">5.6.2.4</ecNumber>
    </recommendedName>
    <alternativeName>
        <fullName evidence="10">DNA 3'-5' helicase II</fullName>
    </alternativeName>
</protein>
<keyword evidence="3 12" id="KW-0378">Hydrolase</keyword>
<keyword evidence="5 12" id="KW-0067">ATP-binding</keyword>
<dbReference type="Gene3D" id="1.10.486.10">
    <property type="entry name" value="PCRA, domain 4"/>
    <property type="match status" value="1"/>
</dbReference>
<evidence type="ECO:0000256" key="2">
    <source>
        <dbReference type="ARBA" id="ARBA00022741"/>
    </source>
</evidence>
<dbReference type="GO" id="GO:0043138">
    <property type="term" value="F:3'-5' DNA helicase activity"/>
    <property type="evidence" value="ECO:0007669"/>
    <property type="project" value="UniProtKB-EC"/>
</dbReference>
<evidence type="ECO:0000256" key="9">
    <source>
        <dbReference type="ARBA" id="ARBA00034808"/>
    </source>
</evidence>
<dbReference type="EC" id="5.6.2.4" evidence="9"/>
<dbReference type="InterPro" id="IPR013986">
    <property type="entry name" value="DExx_box_DNA_helicase_dom_sf"/>
</dbReference>
<dbReference type="Proteomes" id="UP000249248">
    <property type="component" value="Unassembled WGS sequence"/>
</dbReference>
<evidence type="ECO:0000256" key="5">
    <source>
        <dbReference type="ARBA" id="ARBA00022840"/>
    </source>
</evidence>
<dbReference type="InterPro" id="IPR014017">
    <property type="entry name" value="DNA_helicase_UvrD-like_C"/>
</dbReference>
<comment type="catalytic activity">
    <reaction evidence="11">
        <text>ATP + H2O = ADP + phosphate + H(+)</text>
        <dbReference type="Rhea" id="RHEA:13065"/>
        <dbReference type="ChEBI" id="CHEBI:15377"/>
        <dbReference type="ChEBI" id="CHEBI:15378"/>
        <dbReference type="ChEBI" id="CHEBI:30616"/>
        <dbReference type="ChEBI" id="CHEBI:43474"/>
        <dbReference type="ChEBI" id="CHEBI:456216"/>
        <dbReference type="EC" id="5.6.2.4"/>
    </reaction>
</comment>
<dbReference type="PANTHER" id="PTHR11070:SF2">
    <property type="entry name" value="ATP-DEPENDENT DNA HELICASE SRS2"/>
    <property type="match status" value="1"/>
</dbReference>
<reference evidence="14 15" key="1">
    <citation type="submission" date="2018-06" db="EMBL/GenBank/DDBJ databases">
        <title>The draft genome sequence of Crocinitomix sp. SM1701.</title>
        <authorList>
            <person name="Zhang X."/>
        </authorList>
    </citation>
    <scope>NUCLEOTIDE SEQUENCE [LARGE SCALE GENOMIC DNA]</scope>
    <source>
        <strain evidence="14 15">SM1701</strain>
    </source>
</reference>
<dbReference type="Gene3D" id="1.10.10.160">
    <property type="match status" value="1"/>
</dbReference>
<dbReference type="EMBL" id="QKSB01000025">
    <property type="protein sequence ID" value="PZE15626.1"/>
    <property type="molecule type" value="Genomic_DNA"/>
</dbReference>
<gene>
    <name evidence="14" type="ORF">DNU06_17095</name>
</gene>
<evidence type="ECO:0000313" key="15">
    <source>
        <dbReference type="Proteomes" id="UP000249248"/>
    </source>
</evidence>